<evidence type="ECO:0000313" key="6">
    <source>
        <dbReference type="Proteomes" id="UP000005239"/>
    </source>
</evidence>
<dbReference type="EnsemblMetazoa" id="PPA24698.1">
    <property type="protein sequence ID" value="PPA24698.1"/>
    <property type="gene ID" value="WBGene00114252"/>
</dbReference>
<accession>A0A8R1YLV5</accession>
<dbReference type="PANTHER" id="PTHR46200">
    <property type="entry name" value="GATOR COMPLEX PROTEIN WDR24"/>
    <property type="match status" value="1"/>
</dbReference>
<dbReference type="Pfam" id="PF00400">
    <property type="entry name" value="WD40"/>
    <property type="match status" value="3"/>
</dbReference>
<reference evidence="6" key="1">
    <citation type="journal article" date="2008" name="Nat. Genet.">
        <title>The Pristionchus pacificus genome provides a unique perspective on nematode lifestyle and parasitism.</title>
        <authorList>
            <person name="Dieterich C."/>
            <person name="Clifton S.W."/>
            <person name="Schuster L.N."/>
            <person name="Chinwalla A."/>
            <person name="Delehaunty K."/>
            <person name="Dinkelacker I."/>
            <person name="Fulton L."/>
            <person name="Fulton R."/>
            <person name="Godfrey J."/>
            <person name="Minx P."/>
            <person name="Mitreva M."/>
            <person name="Roeseler W."/>
            <person name="Tian H."/>
            <person name="Witte H."/>
            <person name="Yang S.P."/>
            <person name="Wilson R.K."/>
            <person name="Sommer R.J."/>
        </authorList>
    </citation>
    <scope>NUCLEOTIDE SEQUENCE [LARGE SCALE GENOMIC DNA]</scope>
    <source>
        <strain evidence="6">PS312</strain>
    </source>
</reference>
<reference evidence="5" key="2">
    <citation type="submission" date="2022-06" db="UniProtKB">
        <authorList>
            <consortium name="EnsemblMetazoa"/>
        </authorList>
    </citation>
    <scope>IDENTIFICATION</scope>
    <source>
        <strain evidence="5">PS312</strain>
    </source>
</reference>
<organism evidence="5 6">
    <name type="scientific">Pristionchus pacificus</name>
    <name type="common">Parasitic nematode worm</name>
    <dbReference type="NCBI Taxonomy" id="54126"/>
    <lineage>
        <taxon>Eukaryota</taxon>
        <taxon>Metazoa</taxon>
        <taxon>Ecdysozoa</taxon>
        <taxon>Nematoda</taxon>
        <taxon>Chromadorea</taxon>
        <taxon>Rhabditida</taxon>
        <taxon>Rhabditina</taxon>
        <taxon>Diplogasteromorpha</taxon>
        <taxon>Diplogasteroidea</taxon>
        <taxon>Neodiplogasteridae</taxon>
        <taxon>Pristionchus</taxon>
    </lineage>
</organism>
<name>A0A2A6BPY5_PRIPA</name>
<dbReference type="InterPro" id="IPR036322">
    <property type="entry name" value="WD40_repeat_dom_sf"/>
</dbReference>
<dbReference type="AlphaFoldDB" id="A0A2A6BPY5"/>
<comment type="similarity">
    <text evidence="1">Belongs to the WD repeat WDR24 family.</text>
</comment>
<sequence>MEPRRVHFGLNPISEIRGDSPVAPVRPVPRIPADPTEYSATERELGIEDDSDDEPIFVANQRGRMVQTGEPLDSMTSNIDGTMFCAGGSRGVLKVFSIHDDNTLAEACNFRRIKSKRLTLLYSPLAVAWNHNLPNQIGTTSTNGAVVFWDIERQCLDFHFKEHKRSATSLQFHPTEKDILISSSKDATVLLYDIRVGKSTSKYASGSFDAVRDLQWCMHDGQEHLFNACDDSGTVRLWDRRRIDKPYLVFHAHHGLVSSAQFAPKSRFLIATGGGRDKFIKIWDWSRSLDDGPVYSIETGAPVGKALWRPHGDGSFQLASCSVVNDTLVHFWDVRRPFFPYASFSDHKDSVVALAFLQHDELRFVSGGKDGLVILNDFRCDARRPIEYANDVSLDTAPDGLIGVA</sequence>
<protein>
    <recommendedName>
        <fullName evidence="4">GATOR2 complex protein WDR24</fullName>
    </recommendedName>
</protein>
<dbReference type="SUPFAM" id="SSF50978">
    <property type="entry name" value="WD40 repeat-like"/>
    <property type="match status" value="1"/>
</dbReference>
<dbReference type="PROSITE" id="PS50082">
    <property type="entry name" value="WD_REPEATS_2"/>
    <property type="match status" value="1"/>
</dbReference>
<dbReference type="InterPro" id="IPR001680">
    <property type="entry name" value="WD40_rpt"/>
</dbReference>
<keyword evidence="2" id="KW-0853">WD repeat</keyword>
<dbReference type="SMART" id="SM00320">
    <property type="entry name" value="WD40"/>
    <property type="match status" value="7"/>
</dbReference>
<proteinExistence type="inferred from homology"/>
<dbReference type="Proteomes" id="UP000005239">
    <property type="component" value="Unassembled WGS sequence"/>
</dbReference>
<evidence type="ECO:0000256" key="1">
    <source>
        <dbReference type="ARBA" id="ARBA00008134"/>
    </source>
</evidence>
<evidence type="ECO:0000256" key="4">
    <source>
        <dbReference type="ARBA" id="ARBA00040269"/>
    </source>
</evidence>
<dbReference type="PANTHER" id="PTHR46200:SF1">
    <property type="entry name" value="GATOR COMPLEX PROTEIN WDR24"/>
    <property type="match status" value="1"/>
</dbReference>
<keyword evidence="6" id="KW-1185">Reference proteome</keyword>
<gene>
    <name evidence="5" type="primary">WBGene00114252</name>
</gene>
<dbReference type="InterPro" id="IPR015943">
    <property type="entry name" value="WD40/YVTN_repeat-like_dom_sf"/>
</dbReference>
<dbReference type="Gene3D" id="2.130.10.10">
    <property type="entry name" value="YVTN repeat-like/Quinoprotein amine dehydrogenase"/>
    <property type="match status" value="2"/>
</dbReference>
<evidence type="ECO:0000256" key="2">
    <source>
        <dbReference type="ARBA" id="ARBA00022574"/>
    </source>
</evidence>
<dbReference type="GO" id="GO:0032008">
    <property type="term" value="P:positive regulation of TOR signaling"/>
    <property type="evidence" value="ECO:0007669"/>
    <property type="project" value="InterPro"/>
</dbReference>
<accession>A0A2A6BPY5</accession>
<evidence type="ECO:0000313" key="5">
    <source>
        <dbReference type="EnsemblMetazoa" id="PPA24698.1"/>
    </source>
</evidence>
<evidence type="ECO:0000256" key="3">
    <source>
        <dbReference type="ARBA" id="ARBA00022737"/>
    </source>
</evidence>
<keyword evidence="3" id="KW-0677">Repeat</keyword>
<dbReference type="InterPro" id="IPR037590">
    <property type="entry name" value="WDR24"/>
</dbReference>